<evidence type="ECO:0000256" key="1">
    <source>
        <dbReference type="SAM" id="MobiDB-lite"/>
    </source>
</evidence>
<keyword evidence="4" id="KW-0472">Membrane</keyword>
<dbReference type="AlphaFoldDB" id="A2Q696"/>
<reference evidence="3" key="2">
    <citation type="submission" date="2007-03" db="EMBL/GenBank/DDBJ databases">
        <authorList>
            <consortium name="The International Medicago Genome Annotation Group"/>
        </authorList>
    </citation>
    <scope>NUCLEOTIDE SEQUENCE</scope>
</reference>
<dbReference type="EnsemblPlants" id="AES65492">
    <property type="protein sequence ID" value="AES65492"/>
    <property type="gene ID" value="MTR_2g040040"/>
</dbReference>
<accession>A2Q696</accession>
<reference evidence="4 6" key="3">
    <citation type="journal article" date="2011" name="Nature">
        <title>The Medicago genome provides insight into the evolution of rhizobial symbioses.</title>
        <authorList>
            <person name="Young N.D."/>
            <person name="Debelle F."/>
            <person name="Oldroyd G.E."/>
            <person name="Geurts R."/>
            <person name="Cannon S.B."/>
            <person name="Udvardi M.K."/>
            <person name="Benedito V.A."/>
            <person name="Mayer K.F."/>
            <person name="Gouzy J."/>
            <person name="Schoof H."/>
            <person name="Van de Peer Y."/>
            <person name="Proost S."/>
            <person name="Cook D.R."/>
            <person name="Meyers B.C."/>
            <person name="Spannagl M."/>
            <person name="Cheung F."/>
            <person name="De Mita S."/>
            <person name="Krishnakumar V."/>
            <person name="Gundlach H."/>
            <person name="Zhou S."/>
            <person name="Mudge J."/>
            <person name="Bharti A.K."/>
            <person name="Murray J.D."/>
            <person name="Naoumkina M.A."/>
            <person name="Rosen B."/>
            <person name="Silverstein K.A."/>
            <person name="Tang H."/>
            <person name="Rombauts S."/>
            <person name="Zhao P.X."/>
            <person name="Zhou P."/>
            <person name="Barbe V."/>
            <person name="Bardou P."/>
            <person name="Bechner M."/>
            <person name="Bellec A."/>
            <person name="Berger A."/>
            <person name="Berges H."/>
            <person name="Bidwell S."/>
            <person name="Bisseling T."/>
            <person name="Choisne N."/>
            <person name="Couloux A."/>
            <person name="Denny R."/>
            <person name="Deshpande S."/>
            <person name="Dai X."/>
            <person name="Doyle J.J."/>
            <person name="Dudez A.M."/>
            <person name="Farmer A.D."/>
            <person name="Fouteau S."/>
            <person name="Franken C."/>
            <person name="Gibelin C."/>
            <person name="Gish J."/>
            <person name="Goldstein S."/>
            <person name="Gonzalez A.J."/>
            <person name="Green P.J."/>
            <person name="Hallab A."/>
            <person name="Hartog M."/>
            <person name="Hua A."/>
            <person name="Humphray S.J."/>
            <person name="Jeong D.H."/>
            <person name="Jing Y."/>
            <person name="Jocker A."/>
            <person name="Kenton S.M."/>
            <person name="Kim D.J."/>
            <person name="Klee K."/>
            <person name="Lai H."/>
            <person name="Lang C."/>
            <person name="Lin S."/>
            <person name="Macmil S.L."/>
            <person name="Magdelenat G."/>
            <person name="Matthews L."/>
            <person name="McCorrison J."/>
            <person name="Monaghan E.L."/>
            <person name="Mun J.H."/>
            <person name="Najar F.Z."/>
            <person name="Nicholson C."/>
            <person name="Noirot C."/>
            <person name="O'Bleness M."/>
            <person name="Paule C.R."/>
            <person name="Poulain J."/>
            <person name="Prion F."/>
            <person name="Qin B."/>
            <person name="Qu C."/>
            <person name="Retzel E.F."/>
            <person name="Riddle C."/>
            <person name="Sallet E."/>
            <person name="Samain S."/>
            <person name="Samson N."/>
            <person name="Sanders I."/>
            <person name="Saurat O."/>
            <person name="Scarpelli C."/>
            <person name="Schiex T."/>
            <person name="Segurens B."/>
            <person name="Severin A.J."/>
            <person name="Sherrier D.J."/>
            <person name="Shi R."/>
            <person name="Sims S."/>
            <person name="Singer S.R."/>
            <person name="Sinharoy S."/>
            <person name="Sterck L."/>
            <person name="Viollet A."/>
            <person name="Wang B.B."/>
            <person name="Wang K."/>
            <person name="Wang M."/>
            <person name="Wang X."/>
            <person name="Warfsmann J."/>
            <person name="Weissenbach J."/>
            <person name="White D.D."/>
            <person name="White J.D."/>
            <person name="Wiley G.B."/>
            <person name="Wincker P."/>
            <person name="Xing Y."/>
            <person name="Yang L."/>
            <person name="Yao Z."/>
            <person name="Ying F."/>
            <person name="Zhai J."/>
            <person name="Zhou L."/>
            <person name="Zuber A."/>
            <person name="Denarie J."/>
            <person name="Dixon R.A."/>
            <person name="May G.D."/>
            <person name="Schwartz D.C."/>
            <person name="Rogers J."/>
            <person name="Quetier F."/>
            <person name="Town C.D."/>
            <person name="Roe B.A."/>
        </authorList>
    </citation>
    <scope>NUCLEOTIDE SEQUENCE [LARGE SCALE GENOMIC DNA]</scope>
    <source>
        <strain evidence="4">A17</strain>
        <strain evidence="5 6">cv. Jemalong A17</strain>
    </source>
</reference>
<keyword evidence="6" id="KW-1185">Reference proteome</keyword>
<evidence type="ECO:0000313" key="6">
    <source>
        <dbReference type="Proteomes" id="UP000002051"/>
    </source>
</evidence>
<dbReference type="EMBL" id="AC174465">
    <property type="protein sequence ID" value="ABN09116.1"/>
    <property type="molecule type" value="Genomic_DNA"/>
</dbReference>
<protein>
    <submittedName>
        <fullName evidence="4">Transmembrane protein, putative</fullName>
    </submittedName>
</protein>
<dbReference type="HOGENOM" id="CLU_2641826_0_0_1"/>
<feature type="signal peptide" evidence="2">
    <location>
        <begin position="1"/>
        <end position="27"/>
    </location>
</feature>
<proteinExistence type="predicted"/>
<feature type="region of interest" description="Disordered" evidence="1">
    <location>
        <begin position="33"/>
        <end position="76"/>
    </location>
</feature>
<evidence type="ECO:0000313" key="5">
    <source>
        <dbReference type="EnsemblPlants" id="AES65492"/>
    </source>
</evidence>
<dbReference type="EMBL" id="CM001218">
    <property type="protein sequence ID" value="AES65492.1"/>
    <property type="molecule type" value="Genomic_DNA"/>
</dbReference>
<organism evidence="3">
    <name type="scientific">Medicago truncatula</name>
    <name type="common">Barrel medic</name>
    <name type="synonym">Medicago tribuloides</name>
    <dbReference type="NCBI Taxonomy" id="3880"/>
    <lineage>
        <taxon>Eukaryota</taxon>
        <taxon>Viridiplantae</taxon>
        <taxon>Streptophyta</taxon>
        <taxon>Embryophyta</taxon>
        <taxon>Tracheophyta</taxon>
        <taxon>Spermatophyta</taxon>
        <taxon>Magnoliopsida</taxon>
        <taxon>eudicotyledons</taxon>
        <taxon>Gunneridae</taxon>
        <taxon>Pentapetalae</taxon>
        <taxon>rosids</taxon>
        <taxon>fabids</taxon>
        <taxon>Fabales</taxon>
        <taxon>Fabaceae</taxon>
        <taxon>Papilionoideae</taxon>
        <taxon>50 kb inversion clade</taxon>
        <taxon>NPAAA clade</taxon>
        <taxon>Hologalegina</taxon>
        <taxon>IRL clade</taxon>
        <taxon>Trifolieae</taxon>
        <taxon>Medicago</taxon>
    </lineage>
</organism>
<evidence type="ECO:0000256" key="2">
    <source>
        <dbReference type="SAM" id="SignalP"/>
    </source>
</evidence>
<dbReference type="Proteomes" id="UP000002051">
    <property type="component" value="Chromosome 2"/>
</dbReference>
<keyword evidence="2" id="KW-0732">Signal</keyword>
<reference evidence="5" key="5">
    <citation type="submission" date="2015-04" db="UniProtKB">
        <authorList>
            <consortium name="EnsemblPlants"/>
        </authorList>
    </citation>
    <scope>IDENTIFICATION</scope>
    <source>
        <strain evidence="5">cv. Jemalong A17</strain>
    </source>
</reference>
<reference evidence="3" key="1">
    <citation type="submission" date="2006-03" db="EMBL/GenBank/DDBJ databases">
        <authorList>
            <person name="Town C.D."/>
        </authorList>
    </citation>
    <scope>NUCLEOTIDE SEQUENCE</scope>
</reference>
<feature type="chain" id="PRO_5014565323" evidence="2">
    <location>
        <begin position="28"/>
        <end position="76"/>
    </location>
</feature>
<reference evidence="4 6" key="4">
    <citation type="journal article" date="2014" name="BMC Genomics">
        <title>An improved genome release (version Mt4.0) for the model legume Medicago truncatula.</title>
        <authorList>
            <person name="Tang H."/>
            <person name="Krishnakumar V."/>
            <person name="Bidwell S."/>
            <person name="Rosen B."/>
            <person name="Chan A."/>
            <person name="Zhou S."/>
            <person name="Gentzbittel L."/>
            <person name="Childs K.L."/>
            <person name="Yandell M."/>
            <person name="Gundlach H."/>
            <person name="Mayer K.F."/>
            <person name="Schwartz D.C."/>
            <person name="Town C.D."/>
        </authorList>
    </citation>
    <scope>GENOME REANNOTATION</scope>
    <source>
        <strain evidence="5 6">cv. Jemalong A17</strain>
    </source>
</reference>
<evidence type="ECO:0000313" key="4">
    <source>
        <dbReference type="EMBL" id="AES65492.1"/>
    </source>
</evidence>
<sequence length="76" mass="8258">MTMSKLVLIIFFSAILICSTFTQNVEATPIGYPAFQPNLPIPSPPTPVNPPSRGCSPINRRHGPPPEGAEDEDKQQ</sequence>
<keyword evidence="4" id="KW-0812">Transmembrane</keyword>
<evidence type="ECO:0000313" key="3">
    <source>
        <dbReference type="EMBL" id="ABN09116.1"/>
    </source>
</evidence>
<name>A2Q696_MEDTR</name>
<dbReference type="PaxDb" id="3880-AES65492"/>
<feature type="compositionally biased region" description="Pro residues" evidence="1">
    <location>
        <begin position="39"/>
        <end position="50"/>
    </location>
</feature>
<gene>
    <name evidence="4" type="ordered locus">MTR_2g040040</name>
    <name evidence="3" type="ORF">MtrDRAFT_AC174465g9v2</name>
</gene>